<evidence type="ECO:0000256" key="2">
    <source>
        <dbReference type="ARBA" id="ARBA00022692"/>
    </source>
</evidence>
<dbReference type="AlphaFoldDB" id="A0A9D2RPV5"/>
<organism evidence="8 9">
    <name type="scientific">Candidatus Brachybacterium merdavium</name>
    <dbReference type="NCBI Taxonomy" id="2838513"/>
    <lineage>
        <taxon>Bacteria</taxon>
        <taxon>Bacillati</taxon>
        <taxon>Actinomycetota</taxon>
        <taxon>Actinomycetes</taxon>
        <taxon>Micrococcales</taxon>
        <taxon>Dermabacteraceae</taxon>
        <taxon>Brachybacterium</taxon>
    </lineage>
</organism>
<feature type="transmembrane region" description="Helical" evidence="6">
    <location>
        <begin position="155"/>
        <end position="174"/>
    </location>
</feature>
<keyword evidence="4 6" id="KW-0472">Membrane</keyword>
<gene>
    <name evidence="8" type="ORF">H9786_14795</name>
</gene>
<protein>
    <submittedName>
        <fullName evidence="8">Calcium:proton antiporter</fullName>
    </submittedName>
</protein>
<name>A0A9D2RPV5_9MICO</name>
<feature type="transmembrane region" description="Helical" evidence="6">
    <location>
        <begin position="180"/>
        <end position="201"/>
    </location>
</feature>
<dbReference type="Pfam" id="PF01699">
    <property type="entry name" value="Na_Ca_ex"/>
    <property type="match status" value="1"/>
</dbReference>
<accession>A0A9D2RPV5</accession>
<evidence type="ECO:0000256" key="6">
    <source>
        <dbReference type="SAM" id="Phobius"/>
    </source>
</evidence>
<dbReference type="PANTHER" id="PTHR37958">
    <property type="entry name" value="SODIUM-POTASSIUM/PROTON ANTIPORTER CHAA"/>
    <property type="match status" value="1"/>
</dbReference>
<comment type="subcellular location">
    <subcellularLocation>
        <location evidence="1">Membrane</location>
        <topology evidence="1">Multi-pass membrane protein</topology>
    </subcellularLocation>
</comment>
<sequence>MPSSPARSQEPSTWRTVLTRAAITRLAVGWCAVLLGALAAPLLPPPVPAPLLIGALAMIIGVILWCAFGVVHEAEALAHRLGDPYGTLILTLSVVVIEVILIASVMLGPGDHTTIARDSVMAVSMIILNLVVGMCLVISGLRYGNLPVNRVGTSAYLVMLAVLITTGFALPAVIGTDGVLGSGQAMVVATLTIGLYAVFLWRQTGAQAADFREAPGMPPSAARPGQDGTDA</sequence>
<reference evidence="8" key="2">
    <citation type="submission" date="2021-04" db="EMBL/GenBank/DDBJ databases">
        <authorList>
            <person name="Gilroy R."/>
        </authorList>
    </citation>
    <scope>NUCLEOTIDE SEQUENCE</scope>
    <source>
        <strain evidence="8">ChiHjej13B12-24818</strain>
    </source>
</reference>
<evidence type="ECO:0000313" key="9">
    <source>
        <dbReference type="Proteomes" id="UP000823823"/>
    </source>
</evidence>
<evidence type="ECO:0000256" key="5">
    <source>
        <dbReference type="SAM" id="MobiDB-lite"/>
    </source>
</evidence>
<dbReference type="InterPro" id="IPR004837">
    <property type="entry name" value="NaCa_Exmemb"/>
</dbReference>
<proteinExistence type="predicted"/>
<feature type="transmembrane region" description="Helical" evidence="6">
    <location>
        <begin position="49"/>
        <end position="72"/>
    </location>
</feature>
<feature type="transmembrane region" description="Helical" evidence="6">
    <location>
        <begin position="119"/>
        <end position="143"/>
    </location>
</feature>
<feature type="domain" description="Sodium/calcium exchanger membrane region" evidence="7">
    <location>
        <begin position="52"/>
        <end position="204"/>
    </location>
</feature>
<comment type="caution">
    <text evidence="8">The sequence shown here is derived from an EMBL/GenBank/DDBJ whole genome shotgun (WGS) entry which is preliminary data.</text>
</comment>
<dbReference type="PANTHER" id="PTHR37958:SF1">
    <property type="entry name" value="SODIUM-POTASSIUM_PROTON ANTIPORTER CHAA"/>
    <property type="match status" value="1"/>
</dbReference>
<feature type="non-terminal residue" evidence="8">
    <location>
        <position position="231"/>
    </location>
</feature>
<evidence type="ECO:0000256" key="1">
    <source>
        <dbReference type="ARBA" id="ARBA00004141"/>
    </source>
</evidence>
<dbReference type="GO" id="GO:0015386">
    <property type="term" value="F:potassium:proton antiporter activity"/>
    <property type="evidence" value="ECO:0007669"/>
    <property type="project" value="TreeGrafter"/>
</dbReference>
<evidence type="ECO:0000256" key="3">
    <source>
        <dbReference type="ARBA" id="ARBA00022989"/>
    </source>
</evidence>
<reference evidence="8" key="1">
    <citation type="journal article" date="2021" name="PeerJ">
        <title>Extensive microbial diversity within the chicken gut microbiome revealed by metagenomics and culture.</title>
        <authorList>
            <person name="Gilroy R."/>
            <person name="Ravi A."/>
            <person name="Getino M."/>
            <person name="Pursley I."/>
            <person name="Horton D.L."/>
            <person name="Alikhan N.F."/>
            <person name="Baker D."/>
            <person name="Gharbi K."/>
            <person name="Hall N."/>
            <person name="Watson M."/>
            <person name="Adriaenssens E.M."/>
            <person name="Foster-Nyarko E."/>
            <person name="Jarju S."/>
            <person name="Secka A."/>
            <person name="Antonio M."/>
            <person name="Oren A."/>
            <person name="Chaudhuri R.R."/>
            <person name="La Ragione R."/>
            <person name="Hildebrand F."/>
            <person name="Pallen M.J."/>
        </authorList>
    </citation>
    <scope>NUCLEOTIDE SEQUENCE</scope>
    <source>
        <strain evidence="8">ChiHjej13B12-24818</strain>
    </source>
</reference>
<evidence type="ECO:0000259" key="7">
    <source>
        <dbReference type="Pfam" id="PF01699"/>
    </source>
</evidence>
<feature type="transmembrane region" description="Helical" evidence="6">
    <location>
        <begin position="84"/>
        <end position="107"/>
    </location>
</feature>
<dbReference type="GO" id="GO:0015385">
    <property type="term" value="F:sodium:proton antiporter activity"/>
    <property type="evidence" value="ECO:0007669"/>
    <property type="project" value="TreeGrafter"/>
</dbReference>
<keyword evidence="3 6" id="KW-1133">Transmembrane helix</keyword>
<keyword evidence="2 6" id="KW-0812">Transmembrane</keyword>
<dbReference type="EMBL" id="DWZH01000114">
    <property type="protein sequence ID" value="HJB11764.1"/>
    <property type="molecule type" value="Genomic_DNA"/>
</dbReference>
<evidence type="ECO:0000256" key="4">
    <source>
        <dbReference type="ARBA" id="ARBA00023136"/>
    </source>
</evidence>
<dbReference type="GO" id="GO:0005886">
    <property type="term" value="C:plasma membrane"/>
    <property type="evidence" value="ECO:0007669"/>
    <property type="project" value="TreeGrafter"/>
</dbReference>
<dbReference type="InterPro" id="IPR052946">
    <property type="entry name" value="Alkaline_pH_Ca-Antiporter"/>
</dbReference>
<evidence type="ECO:0000313" key="8">
    <source>
        <dbReference type="EMBL" id="HJB11764.1"/>
    </source>
</evidence>
<dbReference type="Proteomes" id="UP000823823">
    <property type="component" value="Unassembled WGS sequence"/>
</dbReference>
<feature type="transmembrane region" description="Helical" evidence="6">
    <location>
        <begin position="21"/>
        <end position="43"/>
    </location>
</feature>
<feature type="region of interest" description="Disordered" evidence="5">
    <location>
        <begin position="211"/>
        <end position="231"/>
    </location>
</feature>